<dbReference type="EMBL" id="LAZR01000476">
    <property type="protein sequence ID" value="KKN67382.1"/>
    <property type="molecule type" value="Genomic_DNA"/>
</dbReference>
<sequence>MKVIIEIQDFEDKERVLNYFYQMCLDNQELNKFKVQIEGTDLVKRK</sequence>
<organism evidence="1">
    <name type="scientific">marine sediment metagenome</name>
    <dbReference type="NCBI Taxonomy" id="412755"/>
    <lineage>
        <taxon>unclassified sequences</taxon>
        <taxon>metagenomes</taxon>
        <taxon>ecological metagenomes</taxon>
    </lineage>
</organism>
<accession>A0A0F9SXN5</accession>
<reference evidence="1" key="1">
    <citation type="journal article" date="2015" name="Nature">
        <title>Complex archaea that bridge the gap between prokaryotes and eukaryotes.</title>
        <authorList>
            <person name="Spang A."/>
            <person name="Saw J.H."/>
            <person name="Jorgensen S.L."/>
            <person name="Zaremba-Niedzwiedzka K."/>
            <person name="Martijn J."/>
            <person name="Lind A.E."/>
            <person name="van Eijk R."/>
            <person name="Schleper C."/>
            <person name="Guy L."/>
            <person name="Ettema T.J."/>
        </authorList>
    </citation>
    <scope>NUCLEOTIDE SEQUENCE</scope>
</reference>
<name>A0A0F9SXN5_9ZZZZ</name>
<gene>
    <name evidence="1" type="ORF">LCGC14_0462460</name>
</gene>
<dbReference type="AlphaFoldDB" id="A0A0F9SXN5"/>
<comment type="caution">
    <text evidence="1">The sequence shown here is derived from an EMBL/GenBank/DDBJ whole genome shotgun (WGS) entry which is preliminary data.</text>
</comment>
<proteinExistence type="predicted"/>
<evidence type="ECO:0000313" key="1">
    <source>
        <dbReference type="EMBL" id="KKN67382.1"/>
    </source>
</evidence>
<protein>
    <submittedName>
        <fullName evidence="1">Uncharacterized protein</fullName>
    </submittedName>
</protein>